<evidence type="ECO:0000313" key="1">
    <source>
        <dbReference type="EMBL" id="ADB74551.1"/>
    </source>
</evidence>
<organism evidence="1 2">
    <name type="scientific">Geodermatophilus obscurus (strain ATCC 25078 / DSM 43160 / JCM 3152 / CCUG 61914 / KCC A-0152 / KCTC 9177 / NBRC 13315 / NRRL B-3577 / G-20)</name>
    <dbReference type="NCBI Taxonomy" id="526225"/>
    <lineage>
        <taxon>Bacteria</taxon>
        <taxon>Bacillati</taxon>
        <taxon>Actinomycetota</taxon>
        <taxon>Actinomycetes</taxon>
        <taxon>Geodermatophilales</taxon>
        <taxon>Geodermatophilaceae</taxon>
        <taxon>Geodermatophilus</taxon>
    </lineage>
</organism>
<dbReference type="KEGG" id="gob:Gobs_1846"/>
<dbReference type="Proteomes" id="UP000001382">
    <property type="component" value="Chromosome"/>
</dbReference>
<accession>D2SE79</accession>
<dbReference type="HOGENOM" id="CLU_1737939_0_0_11"/>
<gene>
    <name evidence="1" type="ordered locus">Gobs_1846</name>
</gene>
<reference evidence="1 2" key="1">
    <citation type="journal article" date="2010" name="Stand. Genomic Sci.">
        <title>Complete genome sequence of Geodermatophilus obscurus type strain (G-20).</title>
        <authorList>
            <person name="Ivanova N."/>
            <person name="Sikorski J."/>
            <person name="Jando M."/>
            <person name="Munk C."/>
            <person name="Lapidus A."/>
            <person name="Glavina Del Rio T."/>
            <person name="Copeland A."/>
            <person name="Tice H."/>
            <person name="Cheng J.-F."/>
            <person name="Lucas S."/>
            <person name="Chen F."/>
            <person name="Nolan M."/>
            <person name="Bruce D."/>
            <person name="Goodwin L."/>
            <person name="Pitluck S."/>
            <person name="Mavromatis K."/>
            <person name="Mikhailova N."/>
            <person name="Pati A."/>
            <person name="Chen A."/>
            <person name="Palaniappan K."/>
            <person name="Land M."/>
            <person name="Hauser L."/>
            <person name="Chang Y.-J."/>
            <person name="Jeffries C.D."/>
            <person name="Meincke L."/>
            <person name="Brettin T."/>
            <person name="Detter J.C."/>
            <person name="Detter J.C."/>
            <person name="Rohde M."/>
            <person name="Goeker M."/>
            <person name="Bristow J."/>
            <person name="Eisen J.A."/>
            <person name="Markowitz V."/>
            <person name="Hugenholtz P."/>
            <person name="Kyrpides N.C."/>
            <person name="Klenk H.-P."/>
        </authorList>
    </citation>
    <scope>NUCLEOTIDE SEQUENCE [LARGE SCALE GENOMIC DNA]</scope>
    <source>
        <strain evidence="2">ATCC 25078 / DSM 43160 / JCM 3152 / KCC A-0152 / KCTC 9177 / NBRC 13315 / NRRL B-3577 / G-20</strain>
    </source>
</reference>
<reference evidence="2" key="2">
    <citation type="submission" date="2010-01" db="EMBL/GenBank/DDBJ databases">
        <title>The complete genome of Geodermatophilus obscurus DSM 43160.</title>
        <authorList>
            <consortium name="US DOE Joint Genome Institute (JGI-PGF)"/>
            <person name="Lucas S."/>
            <person name="Copeland A."/>
            <person name="Lapidus A."/>
            <person name="Glavina del Rio T."/>
            <person name="Dalin E."/>
            <person name="Tice H."/>
            <person name="Bruce D."/>
            <person name="Goodwin L."/>
            <person name="Pitluck S."/>
            <person name="Kyrpides N."/>
            <person name="Mavromatis K."/>
            <person name="Ivanova N."/>
            <person name="Munk A.C."/>
            <person name="Brettin T."/>
            <person name="Detter J.C."/>
            <person name="Han C."/>
            <person name="Larimer F."/>
            <person name="Land M."/>
            <person name="Hauser L."/>
            <person name="Markowitz V."/>
            <person name="Cheng J.-F."/>
            <person name="Hugenholtz P."/>
            <person name="Woyke T."/>
            <person name="Wu D."/>
            <person name="Jando M."/>
            <person name="Schneider S."/>
            <person name="Klenk H.-P."/>
            <person name="Eisen J.A."/>
        </authorList>
    </citation>
    <scope>NUCLEOTIDE SEQUENCE [LARGE SCALE GENOMIC DNA]</scope>
    <source>
        <strain evidence="2">ATCC 25078 / DSM 43160 / JCM 3152 / KCC A-0152 / KCTC 9177 / NBRC 13315 / NRRL B-3577 / G-20</strain>
    </source>
</reference>
<dbReference type="AlphaFoldDB" id="D2SE79"/>
<proteinExistence type="predicted"/>
<name>D2SE79_GEOOG</name>
<sequence length="150" mass="17059">MCDGASNRTTIRHLMDAFQRAVDEARRQLIRDEGHNVSVRELIRRAGFDDTRRASVARHLNPNQPWPKGHKVPPDIVRALAAVLPISESDLMKAAQVAAGYQVRGDEQRDLGFEVARFLGDEEVPEEEKARLRARLLQLIAEDLQRSREE</sequence>
<evidence type="ECO:0000313" key="2">
    <source>
        <dbReference type="Proteomes" id="UP000001382"/>
    </source>
</evidence>
<keyword evidence="2" id="KW-1185">Reference proteome</keyword>
<dbReference type="EMBL" id="CP001867">
    <property type="protein sequence ID" value="ADB74551.1"/>
    <property type="molecule type" value="Genomic_DNA"/>
</dbReference>
<protein>
    <submittedName>
        <fullName evidence="1">Uncharacterized protein</fullName>
    </submittedName>
</protein>